<keyword evidence="3" id="KW-1185">Reference proteome</keyword>
<gene>
    <name evidence="2" type="ORF">OSB1V03_LOCUS15671</name>
</gene>
<evidence type="ECO:0000313" key="3">
    <source>
        <dbReference type="Proteomes" id="UP000759131"/>
    </source>
</evidence>
<feature type="region of interest" description="Disordered" evidence="1">
    <location>
        <begin position="110"/>
        <end position="145"/>
    </location>
</feature>
<protein>
    <submittedName>
        <fullName evidence="2">Uncharacterized protein</fullName>
    </submittedName>
</protein>
<dbReference type="EMBL" id="CAJPIZ010016464">
    <property type="protein sequence ID" value="CAG2115710.1"/>
    <property type="molecule type" value="Genomic_DNA"/>
</dbReference>
<dbReference type="AlphaFoldDB" id="A0A7R9L740"/>
<dbReference type="EMBL" id="OC871039">
    <property type="protein sequence ID" value="CAD7635280.1"/>
    <property type="molecule type" value="Genomic_DNA"/>
</dbReference>
<organism evidence="2">
    <name type="scientific">Medioppia subpectinata</name>
    <dbReference type="NCBI Taxonomy" id="1979941"/>
    <lineage>
        <taxon>Eukaryota</taxon>
        <taxon>Metazoa</taxon>
        <taxon>Ecdysozoa</taxon>
        <taxon>Arthropoda</taxon>
        <taxon>Chelicerata</taxon>
        <taxon>Arachnida</taxon>
        <taxon>Acari</taxon>
        <taxon>Acariformes</taxon>
        <taxon>Sarcoptiformes</taxon>
        <taxon>Oribatida</taxon>
        <taxon>Brachypylina</taxon>
        <taxon>Oppioidea</taxon>
        <taxon>Oppiidae</taxon>
        <taxon>Medioppia</taxon>
    </lineage>
</organism>
<name>A0A7R9L740_9ACAR</name>
<reference evidence="2" key="1">
    <citation type="submission" date="2020-11" db="EMBL/GenBank/DDBJ databases">
        <authorList>
            <person name="Tran Van P."/>
        </authorList>
    </citation>
    <scope>NUCLEOTIDE SEQUENCE</scope>
</reference>
<feature type="compositionally biased region" description="Basic residues" evidence="1">
    <location>
        <begin position="119"/>
        <end position="134"/>
    </location>
</feature>
<proteinExistence type="predicted"/>
<dbReference type="OrthoDB" id="6531880at2759"/>
<sequence>MGFHCIPWLRSGNLAPHFLMMSSSLSRLNVISKAIIVYISDLYSPLLSLKDVLREQNLNYKVKPILPTSLDHYLTQLDIKCSKNRVETNTSQQLEDIGVAIHRNGETNSGKKVEIVSNKKNKKKNKKKEKKTNKPKVTANTSSNNKKLSGDINLVVDVEPLRVVIHAVGLQRHSSHETKSFVKVFEHELLFDGIPSRLIQRPLVIVEQRFQFRPPLLFRQFASFGRHFSVNFCRQTCAKRMRHKLLHRVYGYERLSVKCWLTICQMPSGVIVISFLLVFTSHTKHRQQD</sequence>
<dbReference type="Proteomes" id="UP000759131">
    <property type="component" value="Unassembled WGS sequence"/>
</dbReference>
<evidence type="ECO:0000313" key="2">
    <source>
        <dbReference type="EMBL" id="CAD7635280.1"/>
    </source>
</evidence>
<evidence type="ECO:0000256" key="1">
    <source>
        <dbReference type="SAM" id="MobiDB-lite"/>
    </source>
</evidence>
<accession>A0A7R9L740</accession>